<organism evidence="3 4">
    <name type="scientific">Chungangia koreensis</name>
    <dbReference type="NCBI Taxonomy" id="752657"/>
    <lineage>
        <taxon>Bacteria</taxon>
        <taxon>Bacillati</taxon>
        <taxon>Bacillota</taxon>
        <taxon>Bacilli</taxon>
        <taxon>Lactobacillales</taxon>
        <taxon>Chungangia</taxon>
    </lineage>
</organism>
<reference evidence="4" key="1">
    <citation type="journal article" date="2019" name="Int. J. Syst. Evol. Microbiol.">
        <title>The Global Catalogue of Microorganisms (GCM) 10K type strain sequencing project: providing services to taxonomists for standard genome sequencing and annotation.</title>
        <authorList>
            <consortium name="The Broad Institute Genomics Platform"/>
            <consortium name="The Broad Institute Genome Sequencing Center for Infectious Disease"/>
            <person name="Wu L."/>
            <person name="Ma J."/>
        </authorList>
    </citation>
    <scope>NUCLEOTIDE SEQUENCE [LARGE SCALE GENOMIC DNA]</scope>
    <source>
        <strain evidence="4">CCUG 59778</strain>
    </source>
</reference>
<keyword evidence="2" id="KW-0732">Signal</keyword>
<accession>A0ABV8X3H1</accession>
<dbReference type="RefSeq" id="WP_378152483.1">
    <property type="nucleotide sequence ID" value="NZ_JBHSEC010000003.1"/>
</dbReference>
<protein>
    <recommendedName>
        <fullName evidence="5">Intein N-terminal splicing region</fullName>
    </recommendedName>
</protein>
<dbReference type="Proteomes" id="UP001595817">
    <property type="component" value="Unassembled WGS sequence"/>
</dbReference>
<evidence type="ECO:0008006" key="5">
    <source>
        <dbReference type="Google" id="ProtNLM"/>
    </source>
</evidence>
<feature type="signal peptide" evidence="2">
    <location>
        <begin position="1"/>
        <end position="21"/>
    </location>
</feature>
<comment type="caution">
    <text evidence="3">The sequence shown here is derived from an EMBL/GenBank/DDBJ whole genome shotgun (WGS) entry which is preliminary data.</text>
</comment>
<feature type="chain" id="PRO_5045927443" description="Intein N-terminal splicing region" evidence="2">
    <location>
        <begin position="22"/>
        <end position="519"/>
    </location>
</feature>
<gene>
    <name evidence="3" type="ORF">ACFOZY_03925</name>
</gene>
<feature type="region of interest" description="Disordered" evidence="1">
    <location>
        <begin position="28"/>
        <end position="63"/>
    </location>
</feature>
<name>A0ABV8X3H1_9LACT</name>
<proteinExistence type="predicted"/>
<evidence type="ECO:0000313" key="3">
    <source>
        <dbReference type="EMBL" id="MFC4409584.1"/>
    </source>
</evidence>
<evidence type="ECO:0000256" key="2">
    <source>
        <dbReference type="SAM" id="SignalP"/>
    </source>
</evidence>
<sequence>MFKTVLTLLILILLVAGCGQQDVGPDFFGNDTEPVKERTDKEAGPADDLTVKDAGPAMDSKNKDLEQPSYFPFSKVLDFKVITDVTDDSILVDDIYYKIVKSTKVVNSYDEKLTIDNLRPGDLIKLHSTGIIDENTYPRKSYAKIVKLQTDKESIQVSHAIRHFIENREGGLMTGTWISGVGNEWIHLRFYDISVEKQYAATINLLTNEYSVREISSVAKEREAGGNGVDNGHISEIYDNGFRVMMADYTLTKDSVLETDSGEIITKDSLKIGDFVKVDYREYKGDGIIKEAKLNKLTLLKSEEKPGVQEWVKSVLEGPLYKDPVIMFNYIGRSGESYTIRVADLQDDTWDTFEVTYDFNTKKQSIERIEHIPPNNEPTPYDDINDYQIVQGVGKDSVFMGNSYKYLDEDLLETIDGENISIQDLKVGSLIKDEYKQINAEHGVLSKIVWRNDELYENISASIRHFIENQQEGPIHSIYIYSVDDETIVLKFRKDKKENQFKAKIDRKTNTFEVEEERY</sequence>
<dbReference type="PROSITE" id="PS51257">
    <property type="entry name" value="PROKAR_LIPOPROTEIN"/>
    <property type="match status" value="1"/>
</dbReference>
<feature type="compositionally biased region" description="Basic and acidic residues" evidence="1">
    <location>
        <begin position="33"/>
        <end position="44"/>
    </location>
</feature>
<dbReference type="EMBL" id="JBHSEC010000003">
    <property type="protein sequence ID" value="MFC4409584.1"/>
    <property type="molecule type" value="Genomic_DNA"/>
</dbReference>
<evidence type="ECO:0000256" key="1">
    <source>
        <dbReference type="SAM" id="MobiDB-lite"/>
    </source>
</evidence>
<keyword evidence="4" id="KW-1185">Reference proteome</keyword>
<evidence type="ECO:0000313" key="4">
    <source>
        <dbReference type="Proteomes" id="UP001595817"/>
    </source>
</evidence>